<dbReference type="InterPro" id="IPR036955">
    <property type="entry name" value="AP2/ERF_dom_sf"/>
</dbReference>
<evidence type="ECO:0000256" key="6">
    <source>
        <dbReference type="SAM" id="MobiDB-lite"/>
    </source>
</evidence>
<name>A0ABU6ZTQ7_9FABA</name>
<protein>
    <recommendedName>
        <fullName evidence="7">AP2/ERF domain-containing protein</fullName>
    </recommendedName>
</protein>
<dbReference type="SMART" id="SM00380">
    <property type="entry name" value="AP2"/>
    <property type="match status" value="1"/>
</dbReference>
<keyword evidence="5" id="KW-0539">Nucleus</keyword>
<dbReference type="Pfam" id="PF00847">
    <property type="entry name" value="AP2"/>
    <property type="match status" value="1"/>
</dbReference>
<evidence type="ECO:0000256" key="1">
    <source>
        <dbReference type="ARBA" id="ARBA00004123"/>
    </source>
</evidence>
<evidence type="ECO:0000256" key="5">
    <source>
        <dbReference type="ARBA" id="ARBA00023242"/>
    </source>
</evidence>
<sequence>MNNYCYENNNHMVMEQQINSSILCKYTVHRTVTNKFTKHNNKKSATEPRTVRVSYTDPDATDSSGDEAEQQHYLSSSRKRVKRYINSIQIEPAAAKNAVSAAHNKKKAENAAASCRRPAKAPVTTTTNGGRKFRGVRQRPWGKWAAEIRDPARRVRLWLGTYDTAEEAAMVYDNAAIQIRGPDALTNFITPPQRGEPQPQPQPQPQQQEEEEAETKTAVKPEMKVVVSAEASGSGYESGSEDHRCLNLSSPTSVLQFRSSETESSEQPMKQSFLHSEQSSDDVSVSVSMEEVFGECQGETSLFEETGFLGFEKMPVWDDVFDFQTPQYPVMFDEEEAKQLFGETTTATTSFWDDQELSMDSYNSSIVLADSLIDFDKACAPTTPPSSNLCQMDDDYFQDILLASDPLVLL</sequence>
<dbReference type="Proteomes" id="UP001341840">
    <property type="component" value="Unassembled WGS sequence"/>
</dbReference>
<evidence type="ECO:0000313" key="9">
    <source>
        <dbReference type="Proteomes" id="UP001341840"/>
    </source>
</evidence>
<dbReference type="InterPro" id="IPR016177">
    <property type="entry name" value="DNA-bd_dom_sf"/>
</dbReference>
<dbReference type="PANTHER" id="PTHR31194:SF202">
    <property type="entry name" value="ETHYLENE-RESPONSIVE TRANSCRIPTION FACTOR ERF070"/>
    <property type="match status" value="1"/>
</dbReference>
<dbReference type="Gene3D" id="3.30.730.10">
    <property type="entry name" value="AP2/ERF domain"/>
    <property type="match status" value="1"/>
</dbReference>
<feature type="compositionally biased region" description="Basic and acidic residues" evidence="6">
    <location>
        <begin position="214"/>
        <end position="223"/>
    </location>
</feature>
<proteinExistence type="predicted"/>
<dbReference type="SUPFAM" id="SSF54171">
    <property type="entry name" value="DNA-binding domain"/>
    <property type="match status" value="1"/>
</dbReference>
<gene>
    <name evidence="8" type="ORF">PIB30_093275</name>
</gene>
<feature type="region of interest" description="Disordered" evidence="6">
    <location>
        <begin position="109"/>
        <end position="134"/>
    </location>
</feature>
<dbReference type="PANTHER" id="PTHR31194">
    <property type="entry name" value="SHN SHINE , DNA BINDING / TRANSCRIPTION FACTOR"/>
    <property type="match status" value="1"/>
</dbReference>
<dbReference type="PROSITE" id="PS51032">
    <property type="entry name" value="AP2_ERF"/>
    <property type="match status" value="1"/>
</dbReference>
<keyword evidence="9" id="KW-1185">Reference proteome</keyword>
<evidence type="ECO:0000256" key="3">
    <source>
        <dbReference type="ARBA" id="ARBA00023125"/>
    </source>
</evidence>
<feature type="region of interest" description="Disordered" evidence="6">
    <location>
        <begin position="185"/>
        <end position="224"/>
    </location>
</feature>
<comment type="subcellular location">
    <subcellularLocation>
        <location evidence="1">Nucleus</location>
    </subcellularLocation>
</comment>
<accession>A0ABU6ZTQ7</accession>
<dbReference type="InterPro" id="IPR050913">
    <property type="entry name" value="AP2/ERF_ERF"/>
</dbReference>
<comment type="caution">
    <text evidence="8">The sequence shown here is derived from an EMBL/GenBank/DDBJ whole genome shotgun (WGS) entry which is preliminary data.</text>
</comment>
<dbReference type="PRINTS" id="PR00367">
    <property type="entry name" value="ETHRSPELEMNT"/>
</dbReference>
<feature type="compositionally biased region" description="Polar residues" evidence="6">
    <location>
        <begin position="265"/>
        <end position="277"/>
    </location>
</feature>
<dbReference type="InterPro" id="IPR001471">
    <property type="entry name" value="AP2/ERF_dom"/>
</dbReference>
<evidence type="ECO:0000256" key="2">
    <source>
        <dbReference type="ARBA" id="ARBA00023015"/>
    </source>
</evidence>
<evidence type="ECO:0000256" key="4">
    <source>
        <dbReference type="ARBA" id="ARBA00023163"/>
    </source>
</evidence>
<feature type="region of interest" description="Disordered" evidence="6">
    <location>
        <begin position="256"/>
        <end position="278"/>
    </location>
</feature>
<keyword evidence="4" id="KW-0804">Transcription</keyword>
<keyword evidence="2" id="KW-0805">Transcription regulation</keyword>
<reference evidence="8 9" key="1">
    <citation type="journal article" date="2023" name="Plants (Basel)">
        <title>Bridging the Gap: Combining Genomics and Transcriptomics Approaches to Understand Stylosanthes scabra, an Orphan Legume from the Brazilian Caatinga.</title>
        <authorList>
            <person name="Ferreira-Neto J.R.C."/>
            <person name="da Silva M.D."/>
            <person name="Binneck E."/>
            <person name="de Melo N.F."/>
            <person name="da Silva R.H."/>
            <person name="de Melo A.L.T.M."/>
            <person name="Pandolfi V."/>
            <person name="Bustamante F.O."/>
            <person name="Brasileiro-Vidal A.C."/>
            <person name="Benko-Iseppon A.M."/>
        </authorList>
    </citation>
    <scope>NUCLEOTIDE SEQUENCE [LARGE SCALE GENOMIC DNA]</scope>
    <source>
        <tissue evidence="8">Leaves</tissue>
    </source>
</reference>
<dbReference type="CDD" id="cd00018">
    <property type="entry name" value="AP2"/>
    <property type="match status" value="1"/>
</dbReference>
<organism evidence="8 9">
    <name type="scientific">Stylosanthes scabra</name>
    <dbReference type="NCBI Taxonomy" id="79078"/>
    <lineage>
        <taxon>Eukaryota</taxon>
        <taxon>Viridiplantae</taxon>
        <taxon>Streptophyta</taxon>
        <taxon>Embryophyta</taxon>
        <taxon>Tracheophyta</taxon>
        <taxon>Spermatophyta</taxon>
        <taxon>Magnoliopsida</taxon>
        <taxon>eudicotyledons</taxon>
        <taxon>Gunneridae</taxon>
        <taxon>Pentapetalae</taxon>
        <taxon>rosids</taxon>
        <taxon>fabids</taxon>
        <taxon>Fabales</taxon>
        <taxon>Fabaceae</taxon>
        <taxon>Papilionoideae</taxon>
        <taxon>50 kb inversion clade</taxon>
        <taxon>dalbergioids sensu lato</taxon>
        <taxon>Dalbergieae</taxon>
        <taxon>Pterocarpus clade</taxon>
        <taxon>Stylosanthes</taxon>
    </lineage>
</organism>
<feature type="domain" description="AP2/ERF" evidence="7">
    <location>
        <begin position="132"/>
        <end position="189"/>
    </location>
</feature>
<dbReference type="EMBL" id="JASCZI010273840">
    <property type="protein sequence ID" value="MED6225395.1"/>
    <property type="molecule type" value="Genomic_DNA"/>
</dbReference>
<keyword evidence="3" id="KW-0238">DNA-binding</keyword>
<feature type="region of interest" description="Disordered" evidence="6">
    <location>
        <begin position="38"/>
        <end position="76"/>
    </location>
</feature>
<evidence type="ECO:0000259" key="7">
    <source>
        <dbReference type="PROSITE" id="PS51032"/>
    </source>
</evidence>
<evidence type="ECO:0000313" key="8">
    <source>
        <dbReference type="EMBL" id="MED6225395.1"/>
    </source>
</evidence>